<accession>A0A4Q9GMN2</accession>
<proteinExistence type="predicted"/>
<keyword evidence="3" id="KW-1185">Reference proteome</keyword>
<feature type="region of interest" description="Disordered" evidence="1">
    <location>
        <begin position="1"/>
        <end position="23"/>
    </location>
</feature>
<evidence type="ECO:0000313" key="3">
    <source>
        <dbReference type="Proteomes" id="UP000291613"/>
    </source>
</evidence>
<name>A0A4Q9GMN2_9HYPH</name>
<protein>
    <submittedName>
        <fullName evidence="2">Uncharacterized protein</fullName>
    </submittedName>
</protein>
<organism evidence="2 3">
    <name type="scientific">Hansschlegelia quercus</name>
    <dbReference type="NCBI Taxonomy" id="2528245"/>
    <lineage>
        <taxon>Bacteria</taxon>
        <taxon>Pseudomonadati</taxon>
        <taxon>Pseudomonadota</taxon>
        <taxon>Alphaproteobacteria</taxon>
        <taxon>Hyphomicrobiales</taxon>
        <taxon>Methylopilaceae</taxon>
        <taxon>Hansschlegelia</taxon>
    </lineage>
</organism>
<evidence type="ECO:0000256" key="1">
    <source>
        <dbReference type="SAM" id="MobiDB-lite"/>
    </source>
</evidence>
<dbReference type="EMBL" id="SIUB01000001">
    <property type="protein sequence ID" value="TBN54721.1"/>
    <property type="molecule type" value="Genomic_DNA"/>
</dbReference>
<reference evidence="2 3" key="1">
    <citation type="submission" date="2019-02" db="EMBL/GenBank/DDBJ databases">
        <title>Hansschlegelia quercus sp. nov., a novel methylotrophic bacterium from buds of oak (Quercus robur L.).</title>
        <authorList>
            <person name="Agafonova N.V."/>
            <person name="Kaparullina E.N."/>
            <person name="Grouzdev D.S."/>
            <person name="Doronina N.V."/>
        </authorList>
    </citation>
    <scope>NUCLEOTIDE SEQUENCE [LARGE SCALE GENOMIC DNA]</scope>
    <source>
        <strain evidence="2 3">Dub</strain>
    </source>
</reference>
<dbReference type="Proteomes" id="UP000291613">
    <property type="component" value="Unassembled WGS sequence"/>
</dbReference>
<dbReference type="RefSeq" id="WP_131000973.1">
    <property type="nucleotide sequence ID" value="NZ_JBHSZR010000002.1"/>
</dbReference>
<sequence length="110" mass="11550">MRTRRSRLSRQASGATRGADPPAESVAALDGYRALGRSDGALCAVAICAAVARLDGSSDEVQRTHFDALDAAAAAILARGASQLEASVYRTSAHDEVNRRLALLREALTI</sequence>
<gene>
    <name evidence="2" type="ORF">EYR15_00695</name>
</gene>
<comment type="caution">
    <text evidence="2">The sequence shown here is derived from an EMBL/GenBank/DDBJ whole genome shotgun (WGS) entry which is preliminary data.</text>
</comment>
<evidence type="ECO:0000313" key="2">
    <source>
        <dbReference type="EMBL" id="TBN54721.1"/>
    </source>
</evidence>
<dbReference type="AlphaFoldDB" id="A0A4Q9GMN2"/>